<dbReference type="InterPro" id="IPR050706">
    <property type="entry name" value="Cyclic-di-GMP_PDE-like"/>
</dbReference>
<sequence>MLEDTLFREEETFIRRFIAVNRGRPLFLIRFERISLPLDDFASLLYEEIHSLVNATDIDFGFLVLEELNTVLLCLSPRNDRTEIPNIDGAVGRFQDECAKSGLCAFEFGVGRTPCNYLSASVEIYSELYGTSLKNLNDNVTRWKWTFFNRANMYLSGSKREAMIQPAVAFDPATNTFSVKGGELFIGGGHYAHYRDLIADLPDDQDLNRFELLILEKLILASEGLPGKLKFNISPQSFIDTFHDELKVKRLHGLIQSIGLEPERMLFELVEKPYEERRASLKEVCKLFWQYGIGFAADDFGVKSQSHQVILDLGIMIREFKLDPMSFRFKANEDQTKFLDNLAFIAYCKRLADNREATITAEAVEDLDTLQFLMEHRIYQFQSNLFCGKISVEEYRSSFALMQNLPYDTFERLVTEPGHRNDFDHNVFLRATQPENDFD</sequence>
<feature type="domain" description="EAL" evidence="1">
    <location>
        <begin position="144"/>
        <end position="403"/>
    </location>
</feature>
<comment type="caution">
    <text evidence="2">The sequence shown here is derived from an EMBL/GenBank/DDBJ whole genome shotgun (WGS) entry which is preliminary data.</text>
</comment>
<evidence type="ECO:0000259" key="1">
    <source>
        <dbReference type="PROSITE" id="PS50883"/>
    </source>
</evidence>
<protein>
    <submittedName>
        <fullName evidence="2">EAL domain-containing protein</fullName>
    </submittedName>
</protein>
<proteinExistence type="predicted"/>
<dbReference type="EMBL" id="WBUI01000013">
    <property type="protein sequence ID" value="KAB2931564.1"/>
    <property type="molecule type" value="Genomic_DNA"/>
</dbReference>
<reference evidence="2 3" key="1">
    <citation type="submission" date="2019-10" db="EMBL/GenBank/DDBJ databases">
        <title>Extracellular Electron Transfer in a Candidatus Methanoperedens spp. Enrichment Culture.</title>
        <authorList>
            <person name="Berger S."/>
            <person name="Rangel Shaw D."/>
            <person name="Berben T."/>
            <person name="In 'T Zandt M."/>
            <person name="Frank J."/>
            <person name="Reimann J."/>
            <person name="Jetten M.S.M."/>
            <person name="Welte C.U."/>
        </authorList>
    </citation>
    <scope>NUCLEOTIDE SEQUENCE [LARGE SCALE GENOMIC DNA]</scope>
    <source>
        <strain evidence="2">SB12</strain>
    </source>
</reference>
<dbReference type="Proteomes" id="UP000460298">
    <property type="component" value="Unassembled WGS sequence"/>
</dbReference>
<dbReference type="InterPro" id="IPR001633">
    <property type="entry name" value="EAL_dom"/>
</dbReference>
<evidence type="ECO:0000313" key="2">
    <source>
        <dbReference type="EMBL" id="KAB2931564.1"/>
    </source>
</evidence>
<dbReference type="SMART" id="SM00052">
    <property type="entry name" value="EAL"/>
    <property type="match status" value="1"/>
</dbReference>
<dbReference type="PROSITE" id="PS50883">
    <property type="entry name" value="EAL"/>
    <property type="match status" value="1"/>
</dbReference>
<dbReference type="PANTHER" id="PTHR33121">
    <property type="entry name" value="CYCLIC DI-GMP PHOSPHODIESTERASE PDEF"/>
    <property type="match status" value="1"/>
</dbReference>
<organism evidence="2 3">
    <name type="scientific">Leptonema illini</name>
    <dbReference type="NCBI Taxonomy" id="183"/>
    <lineage>
        <taxon>Bacteria</taxon>
        <taxon>Pseudomonadati</taxon>
        <taxon>Spirochaetota</taxon>
        <taxon>Spirochaetia</taxon>
        <taxon>Leptospirales</taxon>
        <taxon>Leptospiraceae</taxon>
        <taxon>Leptonema</taxon>
    </lineage>
</organism>
<dbReference type="AlphaFoldDB" id="A0A833LWJ3"/>
<accession>A0A833LWJ3</accession>
<name>A0A833LWJ3_9LEPT</name>
<dbReference type="Gene3D" id="3.20.20.450">
    <property type="entry name" value="EAL domain"/>
    <property type="match status" value="1"/>
</dbReference>
<dbReference type="SUPFAM" id="SSF141868">
    <property type="entry name" value="EAL domain-like"/>
    <property type="match status" value="1"/>
</dbReference>
<dbReference type="Pfam" id="PF00563">
    <property type="entry name" value="EAL"/>
    <property type="match status" value="1"/>
</dbReference>
<gene>
    <name evidence="2" type="ORF">F9K24_13280</name>
</gene>
<dbReference type="GO" id="GO:0071111">
    <property type="term" value="F:cyclic-guanylate-specific phosphodiesterase activity"/>
    <property type="evidence" value="ECO:0007669"/>
    <property type="project" value="InterPro"/>
</dbReference>
<evidence type="ECO:0000313" key="3">
    <source>
        <dbReference type="Proteomes" id="UP000460298"/>
    </source>
</evidence>
<dbReference type="InterPro" id="IPR035919">
    <property type="entry name" value="EAL_sf"/>
</dbReference>
<dbReference type="PANTHER" id="PTHR33121:SF71">
    <property type="entry name" value="OXYGEN SENSOR PROTEIN DOSP"/>
    <property type="match status" value="1"/>
</dbReference>